<protein>
    <recommendedName>
        <fullName evidence="2">DUF397 domain-containing protein</fullName>
    </recommendedName>
</protein>
<dbReference type="AlphaFoldDB" id="A0A918PPG2"/>
<feature type="domain" description="DUF397" evidence="2">
    <location>
        <begin position="6"/>
        <end position="59"/>
    </location>
</feature>
<gene>
    <name evidence="3" type="ORF">GCM10010365_41790</name>
</gene>
<feature type="region of interest" description="Disordered" evidence="1">
    <location>
        <begin position="1"/>
        <end position="26"/>
    </location>
</feature>
<keyword evidence="4" id="KW-1185">Reference proteome</keyword>
<evidence type="ECO:0000313" key="4">
    <source>
        <dbReference type="Proteomes" id="UP000622166"/>
    </source>
</evidence>
<organism evidence="3 4">
    <name type="scientific">Streptomyces poonensis</name>
    <dbReference type="NCBI Taxonomy" id="68255"/>
    <lineage>
        <taxon>Bacteria</taxon>
        <taxon>Bacillati</taxon>
        <taxon>Actinomycetota</taxon>
        <taxon>Actinomycetes</taxon>
        <taxon>Kitasatosporales</taxon>
        <taxon>Streptomycetaceae</taxon>
        <taxon>Streptomyces</taxon>
    </lineage>
</organism>
<dbReference type="InterPro" id="IPR007278">
    <property type="entry name" value="DUF397"/>
</dbReference>
<accession>A0A918PPG2</accession>
<dbReference type="RefSeq" id="WP_189861320.1">
    <property type="nucleotide sequence ID" value="NZ_BMVW01000008.1"/>
</dbReference>
<name>A0A918PPG2_9ACTN</name>
<dbReference type="Proteomes" id="UP000622166">
    <property type="component" value="Unassembled WGS sequence"/>
</dbReference>
<evidence type="ECO:0000256" key="1">
    <source>
        <dbReference type="SAM" id="MobiDB-lite"/>
    </source>
</evidence>
<evidence type="ECO:0000259" key="2">
    <source>
        <dbReference type="Pfam" id="PF04149"/>
    </source>
</evidence>
<dbReference type="Pfam" id="PF04149">
    <property type="entry name" value="DUF397"/>
    <property type="match status" value="1"/>
</dbReference>
<reference evidence="3" key="2">
    <citation type="submission" date="2020-09" db="EMBL/GenBank/DDBJ databases">
        <authorList>
            <person name="Sun Q."/>
            <person name="Ohkuma M."/>
        </authorList>
    </citation>
    <scope>NUCLEOTIDE SEQUENCE</scope>
    <source>
        <strain evidence="3">JCM 4815</strain>
    </source>
</reference>
<dbReference type="EMBL" id="BMVW01000008">
    <property type="protein sequence ID" value="GGZ17561.1"/>
    <property type="molecule type" value="Genomic_DNA"/>
</dbReference>
<evidence type="ECO:0000313" key="3">
    <source>
        <dbReference type="EMBL" id="GGZ17561.1"/>
    </source>
</evidence>
<reference evidence="3" key="1">
    <citation type="journal article" date="2014" name="Int. J. Syst. Evol. Microbiol.">
        <title>Complete genome sequence of Corynebacterium casei LMG S-19264T (=DSM 44701T), isolated from a smear-ripened cheese.</title>
        <authorList>
            <consortium name="US DOE Joint Genome Institute (JGI-PGF)"/>
            <person name="Walter F."/>
            <person name="Albersmeier A."/>
            <person name="Kalinowski J."/>
            <person name="Ruckert C."/>
        </authorList>
    </citation>
    <scope>NUCLEOTIDE SEQUENCE</scope>
    <source>
        <strain evidence="3">JCM 4815</strain>
    </source>
</reference>
<sequence>MTKPTRWRKSSYSGSEGGSCLEVLDSHPAGVPVRDSKIPDGPALLFTAAPWSSFVAALKNGDLPD</sequence>
<proteinExistence type="predicted"/>
<comment type="caution">
    <text evidence="3">The sequence shown here is derived from an EMBL/GenBank/DDBJ whole genome shotgun (WGS) entry which is preliminary data.</text>
</comment>